<sequence length="61" mass="6587">MKATVDQDTCIGCGLCTGIQPEVFQMNEDGKSHCVSDVSEDQKANVQEAIDSCPTSAIHWD</sequence>
<dbReference type="InterPro" id="IPR017896">
    <property type="entry name" value="4Fe4S_Fe-S-bd"/>
</dbReference>
<feature type="domain" description="4Fe-4S ferredoxin-type" evidence="7">
    <location>
        <begin position="1"/>
        <end position="29"/>
    </location>
</feature>
<dbReference type="InterPro" id="IPR001080">
    <property type="entry name" value="3Fe4S_ferredoxin"/>
</dbReference>
<comment type="caution">
    <text evidence="8">The sequence shown here is derived from an EMBL/GenBank/DDBJ whole genome shotgun (WGS) entry which is preliminary data.</text>
</comment>
<evidence type="ECO:0000313" key="8">
    <source>
        <dbReference type="EMBL" id="HIR70801.1"/>
    </source>
</evidence>
<organism evidence="8 9">
    <name type="scientific">Candidatus Pullilachnospira gallistercoris</name>
    <dbReference type="NCBI Taxonomy" id="2840911"/>
    <lineage>
        <taxon>Bacteria</taxon>
        <taxon>Bacillati</taxon>
        <taxon>Bacillota</taxon>
        <taxon>Clostridia</taxon>
        <taxon>Lachnospirales</taxon>
        <taxon>Lachnospiraceae</taxon>
        <taxon>Lachnospiraceae incertae sedis</taxon>
        <taxon>Candidatus Pullilachnospira</taxon>
    </lineage>
</organism>
<dbReference type="AlphaFoldDB" id="A0A9D1JAM1"/>
<proteinExistence type="predicted"/>
<evidence type="ECO:0000256" key="1">
    <source>
        <dbReference type="ARBA" id="ARBA00022448"/>
    </source>
</evidence>
<reference evidence="8" key="1">
    <citation type="submission" date="2020-10" db="EMBL/GenBank/DDBJ databases">
        <authorList>
            <person name="Gilroy R."/>
        </authorList>
    </citation>
    <scope>NUCLEOTIDE SEQUENCE</scope>
    <source>
        <strain evidence="8">ChiSjej5B23-6657</strain>
    </source>
</reference>
<keyword evidence="4 6" id="KW-0408">Iron</keyword>
<keyword evidence="3 6" id="KW-0249">Electron transport</keyword>
<dbReference type="PANTHER" id="PTHR36923:SF3">
    <property type="entry name" value="FERREDOXIN"/>
    <property type="match status" value="1"/>
</dbReference>
<keyword evidence="2 6" id="KW-0479">Metal-binding</keyword>
<dbReference type="PROSITE" id="PS51379">
    <property type="entry name" value="4FE4S_FER_2"/>
    <property type="match status" value="1"/>
</dbReference>
<name>A0A9D1JAM1_9FIRM</name>
<dbReference type="SUPFAM" id="SSF54862">
    <property type="entry name" value="4Fe-4S ferredoxins"/>
    <property type="match status" value="1"/>
</dbReference>
<evidence type="ECO:0000313" key="9">
    <source>
        <dbReference type="Proteomes" id="UP000823912"/>
    </source>
</evidence>
<dbReference type="Proteomes" id="UP000823912">
    <property type="component" value="Unassembled WGS sequence"/>
</dbReference>
<dbReference type="PANTHER" id="PTHR36923">
    <property type="entry name" value="FERREDOXIN"/>
    <property type="match status" value="1"/>
</dbReference>
<evidence type="ECO:0000256" key="4">
    <source>
        <dbReference type="ARBA" id="ARBA00023004"/>
    </source>
</evidence>
<dbReference type="GO" id="GO:0005506">
    <property type="term" value="F:iron ion binding"/>
    <property type="evidence" value="ECO:0007669"/>
    <property type="project" value="UniProtKB-UniRule"/>
</dbReference>
<keyword evidence="5 6" id="KW-0411">Iron-sulfur</keyword>
<dbReference type="PRINTS" id="PR00352">
    <property type="entry name" value="3FE4SFRDOXIN"/>
</dbReference>
<dbReference type="InterPro" id="IPR051269">
    <property type="entry name" value="Fe-S_cluster_ET"/>
</dbReference>
<dbReference type="GO" id="GO:0009055">
    <property type="term" value="F:electron transfer activity"/>
    <property type="evidence" value="ECO:0007669"/>
    <property type="project" value="UniProtKB-UniRule"/>
</dbReference>
<gene>
    <name evidence="8" type="ORF">IAA55_05930</name>
</gene>
<dbReference type="GO" id="GO:0051536">
    <property type="term" value="F:iron-sulfur cluster binding"/>
    <property type="evidence" value="ECO:0007669"/>
    <property type="project" value="UniProtKB-KW"/>
</dbReference>
<dbReference type="Gene3D" id="3.30.70.20">
    <property type="match status" value="1"/>
</dbReference>
<dbReference type="EMBL" id="DVHM01000095">
    <property type="protein sequence ID" value="HIR70801.1"/>
    <property type="molecule type" value="Genomic_DNA"/>
</dbReference>
<keyword evidence="1 6" id="KW-0813">Transport</keyword>
<evidence type="ECO:0000259" key="7">
    <source>
        <dbReference type="PROSITE" id="PS51379"/>
    </source>
</evidence>
<comment type="function">
    <text evidence="6">Ferredoxins are iron-sulfur proteins that transfer electrons in a wide variety of metabolic reactions.</text>
</comment>
<reference evidence="8" key="2">
    <citation type="journal article" date="2021" name="PeerJ">
        <title>Extensive microbial diversity within the chicken gut microbiome revealed by metagenomics and culture.</title>
        <authorList>
            <person name="Gilroy R."/>
            <person name="Ravi A."/>
            <person name="Getino M."/>
            <person name="Pursley I."/>
            <person name="Horton D.L."/>
            <person name="Alikhan N.F."/>
            <person name="Baker D."/>
            <person name="Gharbi K."/>
            <person name="Hall N."/>
            <person name="Watson M."/>
            <person name="Adriaenssens E.M."/>
            <person name="Foster-Nyarko E."/>
            <person name="Jarju S."/>
            <person name="Secka A."/>
            <person name="Antonio M."/>
            <person name="Oren A."/>
            <person name="Chaudhuri R.R."/>
            <person name="La Ragione R."/>
            <person name="Hildebrand F."/>
            <person name="Pallen M.J."/>
        </authorList>
    </citation>
    <scope>NUCLEOTIDE SEQUENCE</scope>
    <source>
        <strain evidence="8">ChiSjej5B23-6657</strain>
    </source>
</reference>
<evidence type="ECO:0000256" key="5">
    <source>
        <dbReference type="ARBA" id="ARBA00023014"/>
    </source>
</evidence>
<dbReference type="Pfam" id="PF13370">
    <property type="entry name" value="Fer4_13"/>
    <property type="match status" value="1"/>
</dbReference>
<evidence type="ECO:0000256" key="3">
    <source>
        <dbReference type="ARBA" id="ARBA00022982"/>
    </source>
</evidence>
<evidence type="ECO:0000256" key="6">
    <source>
        <dbReference type="RuleBase" id="RU368020"/>
    </source>
</evidence>
<accession>A0A9D1JAM1</accession>
<protein>
    <recommendedName>
        <fullName evidence="6">Ferredoxin</fullName>
    </recommendedName>
</protein>
<evidence type="ECO:0000256" key="2">
    <source>
        <dbReference type="ARBA" id="ARBA00022723"/>
    </source>
</evidence>